<keyword evidence="1" id="KW-1133">Transmembrane helix</keyword>
<gene>
    <name evidence="2" type="ORF">M20_1287</name>
</gene>
<proteinExistence type="predicted"/>
<keyword evidence="1" id="KW-0812">Transmembrane</keyword>
<feature type="transmembrane region" description="Helical" evidence="1">
    <location>
        <begin position="21"/>
        <end position="50"/>
    </location>
</feature>
<evidence type="ECO:0000256" key="1">
    <source>
        <dbReference type="SAM" id="Phobius"/>
    </source>
</evidence>
<dbReference type="RefSeq" id="WP_058211767.1">
    <property type="nucleotide sequence ID" value="NZ_LKLU01000073.1"/>
</dbReference>
<protein>
    <submittedName>
        <fullName evidence="2">Uncharacterized protein</fullName>
    </submittedName>
</protein>
<feature type="transmembrane region" description="Helical" evidence="1">
    <location>
        <begin position="76"/>
        <end position="100"/>
    </location>
</feature>
<dbReference type="AlphaFoldDB" id="A0A0V8E5L8"/>
<keyword evidence="1" id="KW-0472">Membrane</keyword>
<accession>A0A0V8E5L8</accession>
<feature type="transmembrane region" description="Helical" evidence="1">
    <location>
        <begin position="107"/>
        <end position="127"/>
    </location>
</feature>
<dbReference type="EMBL" id="LKLU01000073">
    <property type="protein sequence ID" value="KSU20953.1"/>
    <property type="molecule type" value="Genomic_DNA"/>
</dbReference>
<evidence type="ECO:0000313" key="2">
    <source>
        <dbReference type="EMBL" id="KSU20953.1"/>
    </source>
</evidence>
<reference evidence="3" key="1">
    <citation type="submission" date="2015-10" db="EMBL/GenBank/DDBJ databases">
        <title>Draft Genome Sequences of 11 Lactococcus lactis subspecies cremoris strains.</title>
        <authorList>
            <person name="Wels M."/>
            <person name="Backus L."/>
            <person name="Boekhorst J."/>
            <person name="Dijkstra A."/>
            <person name="Beerthuizen M."/>
            <person name="Kelly W."/>
            <person name="Siezen R."/>
            <person name="Bachmann H."/>
            <person name="Van Hijum S."/>
        </authorList>
    </citation>
    <scope>NUCLEOTIDE SEQUENCE [LARGE SCALE GENOMIC DNA]</scope>
    <source>
        <strain evidence="3">M20</strain>
    </source>
</reference>
<dbReference type="Proteomes" id="UP000053719">
    <property type="component" value="Unassembled WGS sequence"/>
</dbReference>
<dbReference type="PATRIC" id="fig|1360.114.peg.1680"/>
<evidence type="ECO:0000313" key="3">
    <source>
        <dbReference type="Proteomes" id="UP000053719"/>
    </source>
</evidence>
<sequence length="216" mass="24431">MQRDKITDKDLIRYLTGVEKVLLGGLSGLLILLVLSSVEILLSVAIYAAATTHRMSFVNYLYGNADDYYQHGVLKFFLFLEGSFSIALLGVVIIAGMIYLMGKGRNIWAGSLLLFIVTLLCLLFIPVSHKEKVYAIKVTVKTDSPIQLRGKQSFITKEFSSKSAVEQYFYNLNFSECLNQEMITKTRKVRQPLLKLRFPQNPNLTNSESELDDDND</sequence>
<name>A0A0V8E5L8_LACLL</name>
<organism evidence="2 3">
    <name type="scientific">Lactococcus lactis subsp. lactis</name>
    <name type="common">Streptococcus lactis</name>
    <dbReference type="NCBI Taxonomy" id="1360"/>
    <lineage>
        <taxon>Bacteria</taxon>
        <taxon>Bacillati</taxon>
        <taxon>Bacillota</taxon>
        <taxon>Bacilli</taxon>
        <taxon>Lactobacillales</taxon>
        <taxon>Streptococcaceae</taxon>
        <taxon>Lactococcus</taxon>
    </lineage>
</organism>
<comment type="caution">
    <text evidence="2">The sequence shown here is derived from an EMBL/GenBank/DDBJ whole genome shotgun (WGS) entry which is preliminary data.</text>
</comment>